<evidence type="ECO:0000256" key="3">
    <source>
        <dbReference type="ARBA" id="ARBA00023027"/>
    </source>
</evidence>
<dbReference type="GO" id="GO:0016491">
    <property type="term" value="F:oxidoreductase activity"/>
    <property type="evidence" value="ECO:0007669"/>
    <property type="project" value="UniProtKB-KW"/>
</dbReference>
<dbReference type="EC" id="1.1.1.-" evidence="4"/>
<evidence type="ECO:0000313" key="5">
    <source>
        <dbReference type="Proteomes" id="UP000266178"/>
    </source>
</evidence>
<evidence type="ECO:0000313" key="4">
    <source>
        <dbReference type="EMBL" id="RIH91106.1"/>
    </source>
</evidence>
<comment type="similarity">
    <text evidence="1">Belongs to the short-chain dehydrogenases/reductases (SDR) family.</text>
</comment>
<evidence type="ECO:0000256" key="2">
    <source>
        <dbReference type="ARBA" id="ARBA00023002"/>
    </source>
</evidence>
<dbReference type="Proteomes" id="UP000266178">
    <property type="component" value="Unassembled WGS sequence"/>
</dbReference>
<protein>
    <submittedName>
        <fullName evidence="4">2-keto-3-deoxy-L-fuconate dehydrogenase</fullName>
        <ecNumber evidence="4">1.1.1.-</ecNumber>
    </submittedName>
</protein>
<keyword evidence="5" id="KW-1185">Reference proteome</keyword>
<name>A0A399F649_9DEIN</name>
<dbReference type="InterPro" id="IPR020904">
    <property type="entry name" value="Sc_DH/Rdtase_CS"/>
</dbReference>
<dbReference type="FunFam" id="3.40.50.720:FF:000084">
    <property type="entry name" value="Short-chain dehydrogenase reductase"/>
    <property type="match status" value="1"/>
</dbReference>
<dbReference type="OrthoDB" id="9803333at2"/>
<dbReference type="PANTHER" id="PTHR43477">
    <property type="entry name" value="DIHYDROANTICAPSIN 7-DEHYDROGENASE"/>
    <property type="match status" value="1"/>
</dbReference>
<dbReference type="Pfam" id="PF13561">
    <property type="entry name" value="adh_short_C2"/>
    <property type="match status" value="1"/>
</dbReference>
<dbReference type="InterPro" id="IPR051122">
    <property type="entry name" value="SDR_DHRS6-like"/>
</dbReference>
<dbReference type="SUPFAM" id="SSF51735">
    <property type="entry name" value="NAD(P)-binding Rossmann-fold domains"/>
    <property type="match status" value="1"/>
</dbReference>
<evidence type="ECO:0000256" key="1">
    <source>
        <dbReference type="ARBA" id="ARBA00006484"/>
    </source>
</evidence>
<dbReference type="PRINTS" id="PR00081">
    <property type="entry name" value="GDHRDH"/>
</dbReference>
<dbReference type="AlphaFoldDB" id="A0A399F649"/>
<dbReference type="Gene3D" id="3.40.50.720">
    <property type="entry name" value="NAD(P)-binding Rossmann-like Domain"/>
    <property type="match status" value="1"/>
</dbReference>
<dbReference type="InterPro" id="IPR002347">
    <property type="entry name" value="SDR_fam"/>
</dbReference>
<dbReference type="RefSeq" id="WP_119358443.1">
    <property type="nucleotide sequence ID" value="NZ_BJXM01000011.1"/>
</dbReference>
<gene>
    <name evidence="4" type="ORF">Mgrana_03013</name>
</gene>
<keyword evidence="3" id="KW-0520">NAD</keyword>
<organism evidence="4 5">
    <name type="scientific">Meiothermus granaticius NBRC 107808</name>
    <dbReference type="NCBI Taxonomy" id="1227551"/>
    <lineage>
        <taxon>Bacteria</taxon>
        <taxon>Thermotogati</taxon>
        <taxon>Deinococcota</taxon>
        <taxon>Deinococci</taxon>
        <taxon>Thermales</taxon>
        <taxon>Thermaceae</taxon>
        <taxon>Meiothermus</taxon>
    </lineage>
</organism>
<keyword evidence="2 4" id="KW-0560">Oxidoreductase</keyword>
<comment type="caution">
    <text evidence="4">The sequence shown here is derived from an EMBL/GenBank/DDBJ whole genome shotgun (WGS) entry which is preliminary data.</text>
</comment>
<dbReference type="PRINTS" id="PR00080">
    <property type="entry name" value="SDRFAMILY"/>
</dbReference>
<reference evidence="4 5" key="1">
    <citation type="submission" date="2018-08" db="EMBL/GenBank/DDBJ databases">
        <title>Meiothermus granaticius genome AF-68 sequencing project.</title>
        <authorList>
            <person name="Da Costa M.S."/>
            <person name="Albuquerque L."/>
            <person name="Raposo P."/>
            <person name="Froufe H.J.C."/>
            <person name="Barroso C.S."/>
            <person name="Egas C."/>
        </authorList>
    </citation>
    <scope>NUCLEOTIDE SEQUENCE [LARGE SCALE GENOMIC DNA]</scope>
    <source>
        <strain evidence="4 5">AF-68</strain>
    </source>
</reference>
<dbReference type="InterPro" id="IPR036291">
    <property type="entry name" value="NAD(P)-bd_dom_sf"/>
</dbReference>
<proteinExistence type="inferred from homology"/>
<dbReference type="PROSITE" id="PS00061">
    <property type="entry name" value="ADH_SHORT"/>
    <property type="match status" value="1"/>
</dbReference>
<dbReference type="CDD" id="cd05368">
    <property type="entry name" value="DHRS6_like_SDR_c"/>
    <property type="match status" value="1"/>
</dbReference>
<dbReference type="EMBL" id="QWLB01000058">
    <property type="protein sequence ID" value="RIH91106.1"/>
    <property type="molecule type" value="Genomic_DNA"/>
</dbReference>
<dbReference type="PANTHER" id="PTHR43477:SF4">
    <property type="entry name" value="DEHYDROGENASE_REDUCTASE SDR FAMILY MEMBER 6"/>
    <property type="match status" value="1"/>
</dbReference>
<accession>A0A399F649</accession>
<sequence length="247" mass="26086">MAGRLKGKTALLTAAGQGIGRATAEAFIAEGAEVIATDLNPDLLTGLRCRTERLDVLDQSAIEALLGGLERLDVLFNCAGYVHSGSILECSDADWQFSFDLNVRSMFWTMRAAIPKMLAGGGGSIINMSSAASSLKAVPNRFVYSATKAAVIGMTKAVAADFVTRGIRCNAICPGTVESPSWRERVVHQAKAGGMSVEESRQAFIARQPMGRVGKPEEVAALAVYLASDESAFTTGQAHLIDGGWAM</sequence>